<comment type="subcellular location">
    <subcellularLocation>
        <location evidence="1">Fimbrium</location>
    </subcellularLocation>
</comment>
<dbReference type="EMBL" id="JMOA01000011">
    <property type="protein sequence ID" value="KCY02336.1"/>
    <property type="molecule type" value="Genomic_DNA"/>
</dbReference>
<dbReference type="InterPro" id="IPR000259">
    <property type="entry name" value="Adhesion_dom_fimbrial"/>
</dbReference>
<gene>
    <name evidence="7" type="primary">fim</name>
    <name evidence="7" type="ORF">J572_1279</name>
</gene>
<dbReference type="RefSeq" id="WP_024433000.1">
    <property type="nucleotide sequence ID" value="NZ_JMOA01000011.1"/>
</dbReference>
<evidence type="ECO:0000256" key="3">
    <source>
        <dbReference type="ARBA" id="ARBA00022729"/>
    </source>
</evidence>
<dbReference type="Pfam" id="PF00419">
    <property type="entry name" value="Fimbrial"/>
    <property type="match status" value="1"/>
</dbReference>
<dbReference type="Gene3D" id="2.60.40.1090">
    <property type="entry name" value="Fimbrial-type adhesion domain"/>
    <property type="match status" value="1"/>
</dbReference>
<evidence type="ECO:0000256" key="4">
    <source>
        <dbReference type="ARBA" id="ARBA00023263"/>
    </source>
</evidence>
<accession>A0A836M2E3</accession>
<sequence>MKTKVLLSILALGTAVSAQQAMANTGTIAFKGKIVTSTCQATTDTANQTVQLGTWPTSALSTAGQTTSPQTFQIDLEQCDAGNYTVRLDGTTVSATGDNANLLAVTGGATNVGIQVTGLDNKIVPINTALANGYEFAIPSGSTTATLDLKAFYKATGAATAGDANATANFSIEYK</sequence>
<dbReference type="GO" id="GO:0009289">
    <property type="term" value="C:pilus"/>
    <property type="evidence" value="ECO:0007669"/>
    <property type="project" value="UniProtKB-SubCell"/>
</dbReference>
<dbReference type="PANTHER" id="PTHR33420">
    <property type="entry name" value="FIMBRIAL SUBUNIT ELFA-RELATED"/>
    <property type="match status" value="1"/>
</dbReference>
<reference evidence="7 8" key="1">
    <citation type="submission" date="2014-04" db="EMBL/GenBank/DDBJ databases">
        <title>Comparative genomics and transcriptomics to identify genetic mechanisms underlying the emergence of carbapenem resistant Acinetobacter baumannii (CRAb).</title>
        <authorList>
            <person name="Harris A.D."/>
            <person name="Johnson K.J."/>
            <person name="George J."/>
            <person name="Nadendla S."/>
            <person name="Daugherty S.C."/>
            <person name="Parankush S."/>
            <person name="Sadzewicz L."/>
            <person name="Tallon L."/>
            <person name="Sengamalay N."/>
            <person name="Hazen T.H."/>
            <person name="Rasko D.A."/>
        </authorList>
    </citation>
    <scope>NUCLEOTIDE SEQUENCE [LARGE SCALE GENOMIC DNA]</scope>
    <source>
        <strain evidence="7 8">1499986</strain>
    </source>
</reference>
<name>A0A836M2E3_ACIBA</name>
<dbReference type="InterPro" id="IPR008966">
    <property type="entry name" value="Adhesion_dom_sf"/>
</dbReference>
<dbReference type="PANTHER" id="PTHR33420:SF3">
    <property type="entry name" value="FIMBRIAL SUBUNIT ELFA"/>
    <property type="match status" value="1"/>
</dbReference>
<evidence type="ECO:0000259" key="6">
    <source>
        <dbReference type="Pfam" id="PF00419"/>
    </source>
</evidence>
<evidence type="ECO:0000256" key="2">
    <source>
        <dbReference type="ARBA" id="ARBA00006671"/>
    </source>
</evidence>
<comment type="caution">
    <text evidence="7">The sequence shown here is derived from an EMBL/GenBank/DDBJ whole genome shotgun (WGS) entry which is preliminary data.</text>
</comment>
<proteinExistence type="inferred from homology"/>
<protein>
    <submittedName>
        <fullName evidence="7">Fimbrial subunit type 1</fullName>
    </submittedName>
</protein>
<dbReference type="GO" id="GO:0043709">
    <property type="term" value="P:cell adhesion involved in single-species biofilm formation"/>
    <property type="evidence" value="ECO:0007669"/>
    <property type="project" value="TreeGrafter"/>
</dbReference>
<comment type="similarity">
    <text evidence="2">Belongs to the fimbrial protein family.</text>
</comment>
<feature type="domain" description="Fimbrial-type adhesion" evidence="6">
    <location>
        <begin position="28"/>
        <end position="175"/>
    </location>
</feature>
<evidence type="ECO:0000256" key="5">
    <source>
        <dbReference type="SAM" id="SignalP"/>
    </source>
</evidence>
<evidence type="ECO:0000313" key="7">
    <source>
        <dbReference type="EMBL" id="KCY02336.1"/>
    </source>
</evidence>
<keyword evidence="3 5" id="KW-0732">Signal</keyword>
<keyword evidence="4" id="KW-0281">Fimbrium</keyword>
<feature type="signal peptide" evidence="5">
    <location>
        <begin position="1"/>
        <end position="23"/>
    </location>
</feature>
<feature type="chain" id="PRO_5032440201" evidence="5">
    <location>
        <begin position="24"/>
        <end position="175"/>
    </location>
</feature>
<evidence type="ECO:0000313" key="8">
    <source>
        <dbReference type="Proteomes" id="UP000027309"/>
    </source>
</evidence>
<dbReference type="SUPFAM" id="SSF49401">
    <property type="entry name" value="Bacterial adhesins"/>
    <property type="match status" value="1"/>
</dbReference>
<evidence type="ECO:0000256" key="1">
    <source>
        <dbReference type="ARBA" id="ARBA00004561"/>
    </source>
</evidence>
<dbReference type="Proteomes" id="UP000027309">
    <property type="component" value="Unassembled WGS sequence"/>
</dbReference>
<dbReference type="AlphaFoldDB" id="A0A836M2E3"/>
<organism evidence="7 8">
    <name type="scientific">Acinetobacter baumannii 1499986</name>
    <dbReference type="NCBI Taxonomy" id="1310673"/>
    <lineage>
        <taxon>Bacteria</taxon>
        <taxon>Pseudomonadati</taxon>
        <taxon>Pseudomonadota</taxon>
        <taxon>Gammaproteobacteria</taxon>
        <taxon>Moraxellales</taxon>
        <taxon>Moraxellaceae</taxon>
        <taxon>Acinetobacter</taxon>
        <taxon>Acinetobacter calcoaceticus/baumannii complex</taxon>
    </lineage>
</organism>
<dbReference type="InterPro" id="IPR050263">
    <property type="entry name" value="Bact_Fimbrial_Adh_Pro"/>
</dbReference>
<dbReference type="InterPro" id="IPR036937">
    <property type="entry name" value="Adhesion_dom_fimbrial_sf"/>
</dbReference>